<feature type="compositionally biased region" description="Pro residues" evidence="1">
    <location>
        <begin position="159"/>
        <end position="168"/>
    </location>
</feature>
<dbReference type="SUPFAM" id="SSF46934">
    <property type="entry name" value="UBA-like"/>
    <property type="match status" value="2"/>
</dbReference>
<dbReference type="PROSITE" id="PS50030">
    <property type="entry name" value="UBA"/>
    <property type="match status" value="2"/>
</dbReference>
<feature type="region of interest" description="Disordered" evidence="1">
    <location>
        <begin position="15"/>
        <end position="40"/>
    </location>
</feature>
<feature type="compositionally biased region" description="Low complexity" evidence="1">
    <location>
        <begin position="280"/>
        <end position="293"/>
    </location>
</feature>
<organism evidence="3 4">
    <name type="scientific">Fopius arisanus</name>
    <dbReference type="NCBI Taxonomy" id="64838"/>
    <lineage>
        <taxon>Eukaryota</taxon>
        <taxon>Metazoa</taxon>
        <taxon>Ecdysozoa</taxon>
        <taxon>Arthropoda</taxon>
        <taxon>Hexapoda</taxon>
        <taxon>Insecta</taxon>
        <taxon>Pterygota</taxon>
        <taxon>Neoptera</taxon>
        <taxon>Endopterygota</taxon>
        <taxon>Hymenoptera</taxon>
        <taxon>Apocrita</taxon>
        <taxon>Ichneumonoidea</taxon>
        <taxon>Braconidae</taxon>
        <taxon>Opiinae</taxon>
        <taxon>Fopius</taxon>
    </lineage>
</organism>
<accession>A0A9R1TZ95</accession>
<dbReference type="PANTHER" id="PTHR46738:SF1">
    <property type="entry name" value="UBIQUITIN-ASSOCIATED DOMAIN-CONTAINING PROTEIN 1"/>
    <property type="match status" value="1"/>
</dbReference>
<dbReference type="PANTHER" id="PTHR46738">
    <property type="entry name" value="UBIQUITIN-ASSOCIATED DOMAIN-CONTAINING PROTEIN 1"/>
    <property type="match status" value="1"/>
</dbReference>
<dbReference type="InterPro" id="IPR009060">
    <property type="entry name" value="UBA-like_sf"/>
</dbReference>
<feature type="region of interest" description="Disordered" evidence="1">
    <location>
        <begin position="154"/>
        <end position="174"/>
    </location>
</feature>
<dbReference type="GO" id="GO:0000151">
    <property type="term" value="C:ubiquitin ligase complex"/>
    <property type="evidence" value="ECO:0007669"/>
    <property type="project" value="TreeGrafter"/>
</dbReference>
<dbReference type="KEGG" id="fas:105265621"/>
<keyword evidence="3" id="KW-1185">Reference proteome</keyword>
<evidence type="ECO:0000259" key="2">
    <source>
        <dbReference type="PROSITE" id="PS50030"/>
    </source>
</evidence>
<sequence length="466" mass="52567">MIPWVREQIAEAWHSRKSSRTSERGSLALSTPGSDSKSDIPMFMAPSTSSDTFNVNVISLEGEILQIPSKPWYTIDKLKLLATRHFYGVEHTHSPSTLRLVRPRDSKPLLDSKQLLEEEIKPSDELLLTLIRPPPSEDHPEELLKGPSLEAINKATSHLPPPAPPRPSPSTDCPADFQTEIRKILITLVQASAKILSQSPEAPKLSEIIREKLQQRSQPPNDPKTVKYLTDIGFPEGQVLKALKIKKMNTSEALDWLIDHQDEEDDEEEDLGLPAPVENPPEGSHEPSGSGPSTERRKSFKSGFSDFFKIKTPEGSRENLVTLVSVLLQSFRQYKRLEFRPSSRIKESLVEMGFEEKKVVETLKITGNNQNSACEWLLGARRRSLQDLDEGLDETGPIYQAIMMNPHIQLSLTNPKMMMAYLSILETPSSTSIWINDPEVSPVLSQIFKTYHSEKHVIHMNRYENS</sequence>
<reference evidence="4" key="1">
    <citation type="submission" date="2025-08" db="UniProtKB">
        <authorList>
            <consortium name="RefSeq"/>
        </authorList>
    </citation>
    <scope>IDENTIFICATION</scope>
    <source>
        <strain evidence="4">USDA-PBARC FA_bdor</strain>
        <tissue evidence="4">Whole organism</tissue>
    </source>
</reference>
<dbReference type="InterPro" id="IPR052476">
    <property type="entry name" value="UBAC1"/>
</dbReference>
<protein>
    <submittedName>
        <fullName evidence="4">Ubiquitin-associated domain-containing protein 1</fullName>
    </submittedName>
</protein>
<dbReference type="InterPro" id="IPR041927">
    <property type="entry name" value="UBA2_UBAC1"/>
</dbReference>
<feature type="region of interest" description="Disordered" evidence="1">
    <location>
        <begin position="262"/>
        <end position="299"/>
    </location>
</feature>
<dbReference type="SMART" id="SM00165">
    <property type="entry name" value="UBA"/>
    <property type="match status" value="2"/>
</dbReference>
<dbReference type="Gene3D" id="1.10.8.10">
    <property type="entry name" value="DNA helicase RuvA subunit, C-terminal domain"/>
    <property type="match status" value="2"/>
</dbReference>
<dbReference type="OrthoDB" id="336240at2759"/>
<feature type="compositionally biased region" description="Acidic residues" evidence="1">
    <location>
        <begin position="262"/>
        <end position="271"/>
    </location>
</feature>
<gene>
    <name evidence="4" type="primary">Kpc2</name>
</gene>
<dbReference type="Pfam" id="PF22562">
    <property type="entry name" value="UBA_7"/>
    <property type="match status" value="1"/>
</dbReference>
<evidence type="ECO:0000313" key="4">
    <source>
        <dbReference type="RefSeq" id="XP_011301501.1"/>
    </source>
</evidence>
<proteinExistence type="predicted"/>
<dbReference type="CDD" id="cd14304">
    <property type="entry name" value="UBA2_KPC2"/>
    <property type="match status" value="1"/>
</dbReference>
<dbReference type="Gene3D" id="1.10.260.100">
    <property type="match status" value="1"/>
</dbReference>
<dbReference type="InterPro" id="IPR015940">
    <property type="entry name" value="UBA"/>
</dbReference>
<feature type="domain" description="UBA" evidence="2">
    <location>
        <begin position="340"/>
        <end position="380"/>
    </location>
</feature>
<feature type="domain" description="UBA" evidence="2">
    <location>
        <begin position="220"/>
        <end position="260"/>
    </location>
</feature>
<dbReference type="Proteomes" id="UP000694866">
    <property type="component" value="Unplaced"/>
</dbReference>
<name>A0A9R1TZ95_9HYME</name>
<dbReference type="GeneID" id="105265621"/>
<evidence type="ECO:0000313" key="3">
    <source>
        <dbReference type="Proteomes" id="UP000694866"/>
    </source>
</evidence>
<dbReference type="RefSeq" id="XP_011301501.1">
    <property type="nucleotide sequence ID" value="XM_011303199.1"/>
</dbReference>
<evidence type="ECO:0000256" key="1">
    <source>
        <dbReference type="SAM" id="MobiDB-lite"/>
    </source>
</evidence>
<dbReference type="CTD" id="37261"/>
<dbReference type="AlphaFoldDB" id="A0A9R1TZ95"/>